<geneLocation type="nucleomorph" evidence="2"/>
<dbReference type="RefSeq" id="XP_001713579.1">
    <property type="nucleotide sequence ID" value="XM_001713527.1"/>
</dbReference>
<evidence type="ECO:0000256" key="1">
    <source>
        <dbReference type="SAM" id="Phobius"/>
    </source>
</evidence>
<keyword evidence="2" id="KW-0542">Nucleomorph</keyword>
<accession>Q98RS3</accession>
<feature type="transmembrane region" description="Helical" evidence="1">
    <location>
        <begin position="42"/>
        <end position="61"/>
    </location>
</feature>
<sequence>MIIRHDENSDKIKKIHLNFFKNNYQRFYLKNKNSTFKLKIEILLRAFFLFNYLKLCFFLKFEKLGMSFRFIKFKLHSKIFKKIFIYKLFFNKFCSTEKYLFIKHNLNSKFRFQIFYYKNLKSVNKLLTRLNVKKKNKCCSVFISSESIIIKILREIMNKLDIILKYINDLKFTNYIEFKIGKFLILWYRKYIFNFYIINSFLDNRVSNLEIFTFNFLSFKFARTEIQNNLIFKKKNYNLIKNKQKLSMKYFSESLNKKKSNYLNIKTNFMSCLVILNLLKSNQKSFFLKIQSIYYSILKQKNCYFKKNLMNIN</sequence>
<evidence type="ECO:0000313" key="3">
    <source>
        <dbReference type="Proteomes" id="UP000242167"/>
    </source>
</evidence>
<dbReference type="AlphaFoldDB" id="Q98RS3"/>
<gene>
    <name evidence="2" type="primary">orf313</name>
</gene>
<protein>
    <submittedName>
        <fullName evidence="2">Uncharacterized protein</fullName>
    </submittedName>
</protein>
<dbReference type="Proteomes" id="UP000242167">
    <property type="component" value="Nucleomorph 1"/>
</dbReference>
<dbReference type="PIR" id="B90093">
    <property type="entry name" value="B90093"/>
</dbReference>
<organism evidence="2 3">
    <name type="scientific">Guillardia theta</name>
    <name type="common">Cryptophyte</name>
    <name type="synonym">Cryptomonas phi</name>
    <dbReference type="NCBI Taxonomy" id="55529"/>
    <lineage>
        <taxon>Eukaryota</taxon>
        <taxon>Cryptophyceae</taxon>
        <taxon>Pyrenomonadales</taxon>
        <taxon>Geminigeraceae</taxon>
        <taxon>Guillardia</taxon>
    </lineage>
</organism>
<dbReference type="GeneID" id="857362"/>
<keyword evidence="1" id="KW-0812">Transmembrane</keyword>
<name>Q98RS3_GUITH</name>
<dbReference type="EMBL" id="AF165818">
    <property type="protein sequence ID" value="AAK39874.1"/>
    <property type="molecule type" value="Genomic_DNA"/>
</dbReference>
<reference evidence="2 3" key="1">
    <citation type="journal article" date="2001" name="Nature">
        <title>The highly reduced genome of an enslaved algal nucleus.</title>
        <authorList>
            <person name="Douglas S."/>
            <person name="Zauner S."/>
            <person name="Fraunholz M."/>
            <person name="Beaton M."/>
            <person name="Penny S."/>
            <person name="Deng L."/>
            <person name="Wu X."/>
            <person name="Reith M."/>
            <person name="Cavalier-Smith T."/>
            <person name="Maier U."/>
        </authorList>
    </citation>
    <scope>NUCLEOTIDE SEQUENCE [LARGE SCALE GENOMIC DNA]</scope>
</reference>
<keyword evidence="1" id="KW-1133">Transmembrane helix</keyword>
<proteinExistence type="predicted"/>
<keyword evidence="1" id="KW-0472">Membrane</keyword>
<evidence type="ECO:0000313" key="2">
    <source>
        <dbReference type="EMBL" id="AAK39874.1"/>
    </source>
</evidence>